<proteinExistence type="predicted"/>
<evidence type="ECO:0000256" key="1">
    <source>
        <dbReference type="SAM" id="MobiDB-lite"/>
    </source>
</evidence>
<accession>K6W9S5</accession>
<feature type="region of interest" description="Disordered" evidence="1">
    <location>
        <begin position="59"/>
        <end position="80"/>
    </location>
</feature>
<dbReference type="AlphaFoldDB" id="K6W9S5"/>
<keyword evidence="3" id="KW-1185">Reference proteome</keyword>
<gene>
    <name evidence="2" type="ORF">KILIM_029_00600</name>
</gene>
<evidence type="ECO:0000313" key="3">
    <source>
        <dbReference type="Proteomes" id="UP000008366"/>
    </source>
</evidence>
<name>K6W9S5_9MICO</name>
<organism evidence="2 3">
    <name type="scientific">Kineosphaera limosa NBRC 100340</name>
    <dbReference type="NCBI Taxonomy" id="1184609"/>
    <lineage>
        <taxon>Bacteria</taxon>
        <taxon>Bacillati</taxon>
        <taxon>Actinomycetota</taxon>
        <taxon>Actinomycetes</taxon>
        <taxon>Micrococcales</taxon>
        <taxon>Dermatophilaceae</taxon>
        <taxon>Kineosphaera</taxon>
    </lineage>
</organism>
<evidence type="ECO:0000313" key="2">
    <source>
        <dbReference type="EMBL" id="GAB95950.1"/>
    </source>
</evidence>
<feature type="compositionally biased region" description="Basic and acidic residues" evidence="1">
    <location>
        <begin position="59"/>
        <end position="71"/>
    </location>
</feature>
<protein>
    <submittedName>
        <fullName evidence="2">Uncharacterized protein</fullName>
    </submittedName>
</protein>
<dbReference type="EMBL" id="BAHD01000029">
    <property type="protein sequence ID" value="GAB95950.1"/>
    <property type="molecule type" value="Genomic_DNA"/>
</dbReference>
<dbReference type="RefSeq" id="WP_006592482.1">
    <property type="nucleotide sequence ID" value="NZ_BAHD01000029.1"/>
</dbReference>
<comment type="caution">
    <text evidence="2">The sequence shown here is derived from an EMBL/GenBank/DDBJ whole genome shotgun (WGS) entry which is preliminary data.</text>
</comment>
<dbReference type="Proteomes" id="UP000008366">
    <property type="component" value="Unassembled WGS sequence"/>
</dbReference>
<sequence>MTRGAKPVVKTRILAKSGYAGVFKLVPDDCYSGDVSVRWVMARREGWLVVHTDPNPHDSSLKGMKITDKPSRMPAGVVPL</sequence>
<reference evidence="2 3" key="1">
    <citation type="submission" date="2012-08" db="EMBL/GenBank/DDBJ databases">
        <title>Whole genome shotgun sequence of Kineosphaera limosa NBRC 100340.</title>
        <authorList>
            <person name="Yoshida I."/>
            <person name="Isaki S."/>
            <person name="Hosoyama A."/>
            <person name="Tsuchikane K."/>
            <person name="Katsumata H."/>
            <person name="Ando Y."/>
            <person name="Ohji S."/>
            <person name="Hamada M."/>
            <person name="Tamura T."/>
            <person name="Yamazoe A."/>
            <person name="Yamazaki S."/>
            <person name="Fujita N."/>
        </authorList>
    </citation>
    <scope>NUCLEOTIDE SEQUENCE [LARGE SCALE GENOMIC DNA]</scope>
    <source>
        <strain evidence="2 3">NBRC 100340</strain>
    </source>
</reference>